<dbReference type="GO" id="GO:0036503">
    <property type="term" value="P:ERAD pathway"/>
    <property type="evidence" value="ECO:0007669"/>
    <property type="project" value="TreeGrafter"/>
</dbReference>
<reference evidence="4 5" key="1">
    <citation type="submission" date="2020-07" db="EMBL/GenBank/DDBJ databases">
        <title>Genomic Encyclopedia of Type Strains, Phase IV (KMG-IV): sequencing the most valuable type-strain genomes for metagenomic binning, comparative biology and taxonomic classification.</title>
        <authorList>
            <person name="Goeker M."/>
        </authorList>
    </citation>
    <scope>NUCLEOTIDE SEQUENCE [LARGE SCALE GENOMIC DNA]</scope>
    <source>
        <strain evidence="4 5">DSM 17721</strain>
    </source>
</reference>
<dbReference type="RefSeq" id="WP_181552280.1">
    <property type="nucleotide sequence ID" value="NZ_JACDUS010000011.1"/>
</dbReference>
<evidence type="ECO:0000256" key="2">
    <source>
        <dbReference type="SAM" id="MobiDB-lite"/>
    </source>
</evidence>
<dbReference type="AlphaFoldDB" id="A0A7W0HLT1"/>
<dbReference type="PANTHER" id="PTHR44360:SF1">
    <property type="entry name" value="DNAJ HOMOLOG SUBFAMILY B MEMBER 9"/>
    <property type="match status" value="1"/>
</dbReference>
<accession>A0A7W0HLT1</accession>
<dbReference type="SMART" id="SM00271">
    <property type="entry name" value="DnaJ"/>
    <property type="match status" value="1"/>
</dbReference>
<dbReference type="GO" id="GO:0051087">
    <property type="term" value="F:protein-folding chaperone binding"/>
    <property type="evidence" value="ECO:0007669"/>
    <property type="project" value="TreeGrafter"/>
</dbReference>
<feature type="compositionally biased region" description="Basic and acidic residues" evidence="2">
    <location>
        <begin position="61"/>
        <end position="73"/>
    </location>
</feature>
<dbReference type="InterPro" id="IPR051948">
    <property type="entry name" value="Hsp70_co-chaperone_J-domain"/>
</dbReference>
<dbReference type="PROSITE" id="PS00636">
    <property type="entry name" value="DNAJ_1"/>
    <property type="match status" value="1"/>
</dbReference>
<evidence type="ECO:0000259" key="3">
    <source>
        <dbReference type="PROSITE" id="PS50076"/>
    </source>
</evidence>
<dbReference type="Pfam" id="PF00226">
    <property type="entry name" value="DnaJ"/>
    <property type="match status" value="1"/>
</dbReference>
<dbReference type="InterPro" id="IPR036869">
    <property type="entry name" value="J_dom_sf"/>
</dbReference>
<keyword evidence="5" id="KW-1185">Reference proteome</keyword>
<dbReference type="PANTHER" id="PTHR44360">
    <property type="entry name" value="DNAJ HOMOLOG SUBFAMILY B MEMBER 9"/>
    <property type="match status" value="1"/>
</dbReference>
<keyword evidence="1" id="KW-0143">Chaperone</keyword>
<organism evidence="4 5">
    <name type="scientific">Desulfosalsimonas propionicica</name>
    <dbReference type="NCBI Taxonomy" id="332175"/>
    <lineage>
        <taxon>Bacteria</taxon>
        <taxon>Pseudomonadati</taxon>
        <taxon>Thermodesulfobacteriota</taxon>
        <taxon>Desulfobacteria</taxon>
        <taxon>Desulfobacterales</taxon>
        <taxon>Desulfosalsimonadaceae</taxon>
        <taxon>Desulfosalsimonas</taxon>
    </lineage>
</organism>
<dbReference type="CDD" id="cd06257">
    <property type="entry name" value="DnaJ"/>
    <property type="match status" value="1"/>
</dbReference>
<sequence length="128" mass="14728">MARSYYAILGIPADASHEEVKTAYRRLAKQYHPDHAGGDSRKFRDVQEAYSVLADSAKRREYERHRETGEVRVRTASSQRSGPARFDAEPLIPERGSQHARNPGKVRMYGTFQPAGDDLFEWILRNFF</sequence>
<gene>
    <name evidence="4" type="ORF">HNR65_003001</name>
</gene>
<dbReference type="EMBL" id="JACDUS010000011">
    <property type="protein sequence ID" value="MBA2882647.1"/>
    <property type="molecule type" value="Genomic_DNA"/>
</dbReference>
<name>A0A7W0HLT1_9BACT</name>
<protein>
    <submittedName>
        <fullName evidence="4">DnaJ-class molecular chaperone</fullName>
    </submittedName>
</protein>
<feature type="region of interest" description="Disordered" evidence="2">
    <location>
        <begin position="61"/>
        <end position="106"/>
    </location>
</feature>
<evidence type="ECO:0000313" key="4">
    <source>
        <dbReference type="EMBL" id="MBA2882647.1"/>
    </source>
</evidence>
<proteinExistence type="predicted"/>
<dbReference type="Proteomes" id="UP000525298">
    <property type="component" value="Unassembled WGS sequence"/>
</dbReference>
<dbReference type="SUPFAM" id="SSF46565">
    <property type="entry name" value="Chaperone J-domain"/>
    <property type="match status" value="1"/>
</dbReference>
<feature type="domain" description="J" evidence="3">
    <location>
        <begin position="4"/>
        <end position="66"/>
    </location>
</feature>
<dbReference type="GO" id="GO:0051787">
    <property type="term" value="F:misfolded protein binding"/>
    <property type="evidence" value="ECO:0007669"/>
    <property type="project" value="TreeGrafter"/>
</dbReference>
<evidence type="ECO:0000256" key="1">
    <source>
        <dbReference type="ARBA" id="ARBA00023186"/>
    </source>
</evidence>
<dbReference type="InterPro" id="IPR001623">
    <property type="entry name" value="DnaJ_domain"/>
</dbReference>
<dbReference type="Gene3D" id="1.10.287.110">
    <property type="entry name" value="DnaJ domain"/>
    <property type="match status" value="1"/>
</dbReference>
<dbReference type="PRINTS" id="PR00625">
    <property type="entry name" value="JDOMAIN"/>
</dbReference>
<evidence type="ECO:0000313" key="5">
    <source>
        <dbReference type="Proteomes" id="UP000525298"/>
    </source>
</evidence>
<dbReference type="InterPro" id="IPR018253">
    <property type="entry name" value="DnaJ_domain_CS"/>
</dbReference>
<dbReference type="PROSITE" id="PS50076">
    <property type="entry name" value="DNAJ_2"/>
    <property type="match status" value="1"/>
</dbReference>
<comment type="caution">
    <text evidence="4">The sequence shown here is derived from an EMBL/GenBank/DDBJ whole genome shotgun (WGS) entry which is preliminary data.</text>
</comment>